<reference evidence="5 6" key="1">
    <citation type="submission" date="2019-10" db="EMBL/GenBank/DDBJ databases">
        <title>Nocardia macrotermitis sp. nov. and Nocardia aurantia sp. nov., isolated from the gut of fungus growing-termite Macrotermes natalensis.</title>
        <authorList>
            <person name="Benndorf R."/>
            <person name="Schwitalla J."/>
            <person name="Martin K."/>
            <person name="De Beer W."/>
            <person name="Kaster A.-K."/>
            <person name="Vollmers J."/>
            <person name="Poulsen M."/>
            <person name="Beemelmanns C."/>
        </authorList>
    </citation>
    <scope>NUCLEOTIDE SEQUENCE [LARGE SCALE GENOMIC DNA]</scope>
    <source>
        <strain evidence="5 6">RB20</strain>
    </source>
</reference>
<evidence type="ECO:0000256" key="2">
    <source>
        <dbReference type="ARBA" id="ARBA00023002"/>
    </source>
</evidence>
<protein>
    <submittedName>
        <fullName evidence="5">Uncharacterized protein</fullName>
    </submittedName>
</protein>
<dbReference type="SUPFAM" id="SSF51735">
    <property type="entry name" value="NAD(P)-binding Rossmann-fold domains"/>
    <property type="match status" value="1"/>
</dbReference>
<proteinExistence type="inferred from homology"/>
<name>A0A7K0DDV5_9NOCA</name>
<sequence>MPNGDRRRVALVTGAGGLLGRTFCSAYYRDYDIVAVCRDRIPPVPSQEEWFIDPLAPREELPENASRVFVLRADLTREGEVERVVDLALAKFGGVDLLVNNAARMEMQPNGLADGDGALDEFEPMFATNVGVPLRLATRLAQRCWIGADVENHERNRNIVNVSSLSGSQVYPGGQAVYSATKAALDHLTRHQAFEFSEFGVRVNAIAPDSFPYRVPTQKVAGAIAELDASTMTGLVFGVLGPESEQTGTPITTPEAAAQQPG</sequence>
<comment type="caution">
    <text evidence="5">The sequence shown here is derived from an EMBL/GenBank/DDBJ whole genome shotgun (WGS) entry which is preliminary data.</text>
</comment>
<dbReference type="InterPro" id="IPR002347">
    <property type="entry name" value="SDR_fam"/>
</dbReference>
<dbReference type="Gene3D" id="3.40.50.720">
    <property type="entry name" value="NAD(P)-binding Rossmann-like Domain"/>
    <property type="match status" value="1"/>
</dbReference>
<dbReference type="PRINTS" id="PR00081">
    <property type="entry name" value="GDHRDH"/>
</dbReference>
<evidence type="ECO:0000313" key="6">
    <source>
        <dbReference type="Proteomes" id="UP000438448"/>
    </source>
</evidence>
<feature type="region of interest" description="Disordered" evidence="4">
    <location>
        <begin position="243"/>
        <end position="262"/>
    </location>
</feature>
<keyword evidence="6" id="KW-1185">Reference proteome</keyword>
<dbReference type="InterPro" id="IPR036291">
    <property type="entry name" value="NAD(P)-bd_dom_sf"/>
</dbReference>
<evidence type="ECO:0000256" key="1">
    <source>
        <dbReference type="ARBA" id="ARBA00006484"/>
    </source>
</evidence>
<dbReference type="Proteomes" id="UP000438448">
    <property type="component" value="Unassembled WGS sequence"/>
</dbReference>
<dbReference type="PRINTS" id="PR00080">
    <property type="entry name" value="SDRFAMILY"/>
</dbReference>
<evidence type="ECO:0000313" key="5">
    <source>
        <dbReference type="EMBL" id="MQY23983.1"/>
    </source>
</evidence>
<dbReference type="PANTHER" id="PTHR43639:SF1">
    <property type="entry name" value="SHORT-CHAIN DEHYDROGENASE_REDUCTASE FAMILY PROTEIN"/>
    <property type="match status" value="1"/>
</dbReference>
<keyword evidence="2" id="KW-0560">Oxidoreductase</keyword>
<dbReference type="AlphaFoldDB" id="A0A7K0DDV5"/>
<dbReference type="CDD" id="cd05233">
    <property type="entry name" value="SDR_c"/>
    <property type="match status" value="1"/>
</dbReference>
<organism evidence="5 6">
    <name type="scientific">Nocardia macrotermitis</name>
    <dbReference type="NCBI Taxonomy" id="2585198"/>
    <lineage>
        <taxon>Bacteria</taxon>
        <taxon>Bacillati</taxon>
        <taxon>Actinomycetota</taxon>
        <taxon>Actinomycetes</taxon>
        <taxon>Mycobacteriales</taxon>
        <taxon>Nocardiaceae</taxon>
        <taxon>Nocardia</taxon>
    </lineage>
</organism>
<dbReference type="GO" id="GO:0016491">
    <property type="term" value="F:oxidoreductase activity"/>
    <property type="evidence" value="ECO:0007669"/>
    <property type="project" value="UniProtKB-KW"/>
</dbReference>
<dbReference type="PROSITE" id="PS00061">
    <property type="entry name" value="ADH_SHORT"/>
    <property type="match status" value="1"/>
</dbReference>
<evidence type="ECO:0000256" key="4">
    <source>
        <dbReference type="SAM" id="MobiDB-lite"/>
    </source>
</evidence>
<dbReference type="PANTHER" id="PTHR43639">
    <property type="entry name" value="OXIDOREDUCTASE, SHORT-CHAIN DEHYDROGENASE/REDUCTASE FAMILY (AFU_ORTHOLOGUE AFUA_5G02870)"/>
    <property type="match status" value="1"/>
</dbReference>
<dbReference type="EMBL" id="WEGK01000025">
    <property type="protein sequence ID" value="MQY23983.1"/>
    <property type="molecule type" value="Genomic_DNA"/>
</dbReference>
<gene>
    <name evidence="5" type="ORF">NRB20_71160</name>
</gene>
<dbReference type="RefSeq" id="WP_227834174.1">
    <property type="nucleotide sequence ID" value="NZ_WEGK01000025.1"/>
</dbReference>
<evidence type="ECO:0000256" key="3">
    <source>
        <dbReference type="RuleBase" id="RU000363"/>
    </source>
</evidence>
<dbReference type="InterPro" id="IPR020904">
    <property type="entry name" value="Sc_DH/Rdtase_CS"/>
</dbReference>
<comment type="similarity">
    <text evidence="1 3">Belongs to the short-chain dehydrogenases/reductases (SDR) family.</text>
</comment>
<accession>A0A7K0DDV5</accession>
<dbReference type="Pfam" id="PF00106">
    <property type="entry name" value="adh_short"/>
    <property type="match status" value="1"/>
</dbReference>